<evidence type="ECO:0000313" key="3">
    <source>
        <dbReference type="Proteomes" id="UP000476332"/>
    </source>
</evidence>
<sequence length="181" mass="20110">MFKTNAAPSPAALRNELAPIDQRLMPIEYRPIDDLTAYKNNPRKHPEKQLVKLAASITQFGFAIPVLIDEAGVIIAGEARVAAARRERGRHHPLQALEILGHGGAAAVLFVDERTNDDVVDPTVRFGRLEGRNRRRADQPLVAEHDGCRRRLEHEVPDLGGDLVDARGNAEMRHAPRQCEL</sequence>
<dbReference type="SMART" id="SM00470">
    <property type="entry name" value="ParB"/>
    <property type="match status" value="1"/>
</dbReference>
<dbReference type="Proteomes" id="UP000476332">
    <property type="component" value="Unassembled WGS sequence"/>
</dbReference>
<dbReference type="SUPFAM" id="SSF110849">
    <property type="entry name" value="ParB/Sulfiredoxin"/>
    <property type="match status" value="1"/>
</dbReference>
<comment type="caution">
    <text evidence="2">The sequence shown here is derived from an EMBL/GenBank/DDBJ whole genome shotgun (WGS) entry which is preliminary data.</text>
</comment>
<name>A0A6L9MMF3_9HYPH</name>
<proteinExistence type="predicted"/>
<protein>
    <submittedName>
        <fullName evidence="2">ParB N-terminal domain-containing protein</fullName>
    </submittedName>
</protein>
<accession>A0A6L9MMF3</accession>
<dbReference type="InterPro" id="IPR036086">
    <property type="entry name" value="ParB/Sulfiredoxin_sf"/>
</dbReference>
<gene>
    <name evidence="2" type="ORF">GTW51_20745</name>
</gene>
<organism evidence="2 3">
    <name type="scientific">Aurantimonas aggregata</name>
    <dbReference type="NCBI Taxonomy" id="2047720"/>
    <lineage>
        <taxon>Bacteria</taxon>
        <taxon>Pseudomonadati</taxon>
        <taxon>Pseudomonadota</taxon>
        <taxon>Alphaproteobacteria</taxon>
        <taxon>Hyphomicrobiales</taxon>
        <taxon>Aurantimonadaceae</taxon>
        <taxon>Aurantimonas</taxon>
    </lineage>
</organism>
<dbReference type="InterPro" id="IPR003115">
    <property type="entry name" value="ParB_N"/>
</dbReference>
<evidence type="ECO:0000259" key="1">
    <source>
        <dbReference type="SMART" id="SM00470"/>
    </source>
</evidence>
<reference evidence="2 3" key="1">
    <citation type="submission" date="2020-01" db="EMBL/GenBank/DDBJ databases">
        <title>Genomes of bacteria type strains.</title>
        <authorList>
            <person name="Chen J."/>
            <person name="Zhu S."/>
            <person name="Chen J."/>
        </authorList>
    </citation>
    <scope>NUCLEOTIDE SEQUENCE [LARGE SCALE GENOMIC DNA]</scope>
    <source>
        <strain evidence="2 3">KCTC 52919</strain>
    </source>
</reference>
<dbReference type="EMBL" id="JAAAMJ010000027">
    <property type="protein sequence ID" value="NDV89104.1"/>
    <property type="molecule type" value="Genomic_DNA"/>
</dbReference>
<feature type="domain" description="ParB-like N-terminal" evidence="1">
    <location>
        <begin position="28"/>
        <end position="116"/>
    </location>
</feature>
<evidence type="ECO:0000313" key="2">
    <source>
        <dbReference type="EMBL" id="NDV89104.1"/>
    </source>
</evidence>
<dbReference type="Gene3D" id="3.90.1530.10">
    <property type="entry name" value="Conserved hypothetical protein from pyrococcus furiosus pfu- 392566-001, ParB domain"/>
    <property type="match status" value="1"/>
</dbReference>
<keyword evidence="3" id="KW-1185">Reference proteome</keyword>
<dbReference type="AlphaFoldDB" id="A0A6L9MMF3"/>